<reference evidence="1 2" key="1">
    <citation type="submission" date="2023-04" db="EMBL/GenBank/DDBJ databases">
        <title>Marinoamorphus aggregata gen. nov., sp. Nov., isolate from tissue of brittle star Ophioplocus japonicus.</title>
        <authorList>
            <person name="Kawano K."/>
            <person name="Sawayama S."/>
            <person name="Nakagawa S."/>
        </authorList>
    </citation>
    <scope>NUCLEOTIDE SEQUENCE [LARGE SCALE GENOMIC DNA]</scope>
    <source>
        <strain evidence="1 2">NKW23</strain>
    </source>
</reference>
<comment type="caution">
    <text evidence="1">The sequence shown here is derived from an EMBL/GenBank/DDBJ whole genome shotgun (WGS) entry which is preliminary data.</text>
</comment>
<dbReference type="InterPro" id="IPR031723">
    <property type="entry name" value="DMSP_lyase"/>
</dbReference>
<evidence type="ECO:0000313" key="1">
    <source>
        <dbReference type="EMBL" id="GMG82027.1"/>
    </source>
</evidence>
<dbReference type="InterPro" id="IPR014710">
    <property type="entry name" value="RmlC-like_jellyroll"/>
</dbReference>
<dbReference type="Gene3D" id="2.60.120.10">
    <property type="entry name" value="Jelly Rolls"/>
    <property type="match status" value="1"/>
</dbReference>
<protein>
    <submittedName>
        <fullName evidence="1">Uncharacterized protein</fullName>
    </submittedName>
</protein>
<sequence>MNGAGAAAHAALLAAVRAQVAADPELADFMDGALAGELPFTAPEPRAHPVMRLLPEALEHGTPETRGLIRAVLDAAPHLHWRNSYSPAQLGQDFLDRSGWFRLVSPEGPFRCASHQVSIGYWDRGLYYPRHWHEPEEIYLVLAGGARFAGEGYAPQRLGPGGTRAHASWQPHAAAMQETPLLALALWRGAGLLDTSVLDPAESGRP</sequence>
<accession>A0ABQ6LK26</accession>
<keyword evidence="2" id="KW-1185">Reference proteome</keyword>
<dbReference type="CDD" id="cd20282">
    <property type="entry name" value="cupin_DddQ"/>
    <property type="match status" value="1"/>
</dbReference>
<gene>
    <name evidence="1" type="ORF">LNKW23_12400</name>
</gene>
<dbReference type="SUPFAM" id="SSF51182">
    <property type="entry name" value="RmlC-like cupins"/>
    <property type="match status" value="1"/>
</dbReference>
<name>A0ABQ6LK26_9RHOB</name>
<organism evidence="1 2">
    <name type="scientific">Paralimibaculum aggregatum</name>
    <dbReference type="NCBI Taxonomy" id="3036245"/>
    <lineage>
        <taxon>Bacteria</taxon>
        <taxon>Pseudomonadati</taxon>
        <taxon>Pseudomonadota</taxon>
        <taxon>Alphaproteobacteria</taxon>
        <taxon>Rhodobacterales</taxon>
        <taxon>Paracoccaceae</taxon>
        <taxon>Paralimibaculum</taxon>
    </lineage>
</organism>
<dbReference type="RefSeq" id="WP_285670771.1">
    <property type="nucleotide sequence ID" value="NZ_BSYI01000007.1"/>
</dbReference>
<dbReference type="Proteomes" id="UP001239909">
    <property type="component" value="Unassembled WGS sequence"/>
</dbReference>
<dbReference type="EMBL" id="BSYI01000007">
    <property type="protein sequence ID" value="GMG82027.1"/>
    <property type="molecule type" value="Genomic_DNA"/>
</dbReference>
<dbReference type="Pfam" id="PF16867">
    <property type="entry name" value="DMSP_lyase"/>
    <property type="match status" value="1"/>
</dbReference>
<proteinExistence type="predicted"/>
<dbReference type="InterPro" id="IPR011051">
    <property type="entry name" value="RmlC_Cupin_sf"/>
</dbReference>
<evidence type="ECO:0000313" key="2">
    <source>
        <dbReference type="Proteomes" id="UP001239909"/>
    </source>
</evidence>